<dbReference type="EMBL" id="CP137555">
    <property type="protein sequence ID" value="WOX06280.1"/>
    <property type="molecule type" value="Genomic_DNA"/>
</dbReference>
<feature type="signal peptide" evidence="1">
    <location>
        <begin position="1"/>
        <end position="18"/>
    </location>
</feature>
<feature type="chain" id="PRO_5043748214" description="FG-GAP repeat-containing protein" evidence="1">
    <location>
        <begin position="19"/>
        <end position="166"/>
    </location>
</feature>
<gene>
    <name evidence="2" type="ORF">R5R33_03910</name>
</gene>
<organism evidence="2 3">
    <name type="scientific">Microbulbifer pacificus</name>
    <dbReference type="NCBI Taxonomy" id="407164"/>
    <lineage>
        <taxon>Bacteria</taxon>
        <taxon>Pseudomonadati</taxon>
        <taxon>Pseudomonadota</taxon>
        <taxon>Gammaproteobacteria</taxon>
        <taxon>Cellvibrionales</taxon>
        <taxon>Microbulbiferaceae</taxon>
        <taxon>Microbulbifer</taxon>
    </lineage>
</organism>
<dbReference type="KEGG" id="mpaf:R5R33_03910"/>
<name>A0AAU0N0H4_9GAMM</name>
<keyword evidence="3" id="KW-1185">Reference proteome</keyword>
<proteinExistence type="predicted"/>
<accession>A0AAU0N0H4</accession>
<evidence type="ECO:0008006" key="4">
    <source>
        <dbReference type="Google" id="ProtNLM"/>
    </source>
</evidence>
<evidence type="ECO:0000313" key="3">
    <source>
        <dbReference type="Proteomes" id="UP001302477"/>
    </source>
</evidence>
<dbReference type="Proteomes" id="UP001302477">
    <property type="component" value="Chromosome"/>
</dbReference>
<reference evidence="2 3" key="1">
    <citation type="submission" date="2023-10" db="EMBL/GenBank/DDBJ databases">
        <title>Description of Microbulbifer bruguierae sp. nov., isolated from the sediments of mangrove plant Bruguiera sexangula and comparative genomic analyses of the genus Microbulbifer.</title>
        <authorList>
            <person name="Long M."/>
        </authorList>
    </citation>
    <scope>NUCLEOTIDE SEQUENCE [LARGE SCALE GENOMIC DNA]</scope>
    <source>
        <strain evidence="2 3">SPO729</strain>
    </source>
</reference>
<dbReference type="RefSeq" id="WP_318954738.1">
    <property type="nucleotide sequence ID" value="NZ_CP137555.1"/>
</dbReference>
<sequence length="166" mass="18035">MRILSVFICIFLFASLVAKNNAGDKGRDVEVANSLKEYGVASGTVYSIGFEDLNNDGDDEALVFLTGDWCGSGGCTLLVLSADSGKWNVISKVPTLRLPIYKLRETNDGWVDMSGVEYGGGELQKKYSRLSCSSENGYRKVGNIDDIDTIGKVLIVPEHPVFVSLE</sequence>
<evidence type="ECO:0000256" key="1">
    <source>
        <dbReference type="SAM" id="SignalP"/>
    </source>
</evidence>
<protein>
    <recommendedName>
        <fullName evidence="4">FG-GAP repeat-containing protein</fullName>
    </recommendedName>
</protein>
<keyword evidence="1" id="KW-0732">Signal</keyword>
<dbReference type="AlphaFoldDB" id="A0AAU0N0H4"/>
<evidence type="ECO:0000313" key="2">
    <source>
        <dbReference type="EMBL" id="WOX06280.1"/>
    </source>
</evidence>